<dbReference type="SUPFAM" id="SSF53474">
    <property type="entry name" value="alpha/beta-Hydrolases"/>
    <property type="match status" value="1"/>
</dbReference>
<protein>
    <submittedName>
        <fullName evidence="6">Neuroligin-4, X-linked</fullName>
    </submittedName>
</protein>
<evidence type="ECO:0000313" key="7">
    <source>
        <dbReference type="Proteomes" id="UP000310200"/>
    </source>
</evidence>
<evidence type="ECO:0000256" key="2">
    <source>
        <dbReference type="ARBA" id="ARBA00022729"/>
    </source>
</evidence>
<feature type="chain" id="PRO_5020339173" evidence="4">
    <location>
        <begin position="25"/>
        <end position="628"/>
    </location>
</feature>
<keyword evidence="7" id="KW-1185">Reference proteome</keyword>
<dbReference type="InterPro" id="IPR029058">
    <property type="entry name" value="AB_hydrolase_fold"/>
</dbReference>
<keyword evidence="3" id="KW-0325">Glycoprotein</keyword>
<reference evidence="6 7" key="1">
    <citation type="journal article" date="2019" name="Philos. Trans. R. Soc. Lond., B, Biol. Sci.">
        <title>Ant behaviour and brain gene expression of defending hosts depend on the ecological success of the intruding social parasite.</title>
        <authorList>
            <person name="Kaur R."/>
            <person name="Stoldt M."/>
            <person name="Jongepier E."/>
            <person name="Feldmeyer B."/>
            <person name="Menzel F."/>
            <person name="Bornberg-Bauer E."/>
            <person name="Foitzik S."/>
        </authorList>
    </citation>
    <scope>NUCLEOTIDE SEQUENCE [LARGE SCALE GENOMIC DNA]</scope>
    <source>
        <tissue evidence="6">Whole body</tissue>
    </source>
</reference>
<keyword evidence="2 4" id="KW-0732">Signal</keyword>
<dbReference type="AlphaFoldDB" id="A0A4S2KKF6"/>
<dbReference type="InterPro" id="IPR051093">
    <property type="entry name" value="Neuroligin/BSAL"/>
</dbReference>
<evidence type="ECO:0000256" key="1">
    <source>
        <dbReference type="ARBA" id="ARBA00005964"/>
    </source>
</evidence>
<comment type="caution">
    <text evidence="6">The sequence shown here is derived from an EMBL/GenBank/DDBJ whole genome shotgun (WGS) entry which is preliminary data.</text>
</comment>
<dbReference type="InterPro" id="IPR002018">
    <property type="entry name" value="CarbesteraseB"/>
</dbReference>
<dbReference type="PROSITE" id="PS00941">
    <property type="entry name" value="CARBOXYLESTERASE_B_2"/>
    <property type="match status" value="1"/>
</dbReference>
<dbReference type="InterPro" id="IPR019819">
    <property type="entry name" value="Carboxylesterase_B_CS"/>
</dbReference>
<evidence type="ECO:0000256" key="4">
    <source>
        <dbReference type="SAM" id="SignalP"/>
    </source>
</evidence>
<dbReference type="STRING" id="300112.A0A4S2KKF6"/>
<dbReference type="PANTHER" id="PTHR43903">
    <property type="entry name" value="NEUROLIGIN"/>
    <property type="match status" value="1"/>
</dbReference>
<organism evidence="6 7">
    <name type="scientific">Temnothorax longispinosus</name>
    <dbReference type="NCBI Taxonomy" id="300112"/>
    <lineage>
        <taxon>Eukaryota</taxon>
        <taxon>Metazoa</taxon>
        <taxon>Ecdysozoa</taxon>
        <taxon>Arthropoda</taxon>
        <taxon>Hexapoda</taxon>
        <taxon>Insecta</taxon>
        <taxon>Pterygota</taxon>
        <taxon>Neoptera</taxon>
        <taxon>Endopterygota</taxon>
        <taxon>Hymenoptera</taxon>
        <taxon>Apocrita</taxon>
        <taxon>Aculeata</taxon>
        <taxon>Formicoidea</taxon>
        <taxon>Formicidae</taxon>
        <taxon>Myrmicinae</taxon>
        <taxon>Temnothorax</taxon>
    </lineage>
</organism>
<dbReference type="Gene3D" id="3.40.50.1820">
    <property type="entry name" value="alpha/beta hydrolase"/>
    <property type="match status" value="1"/>
</dbReference>
<name>A0A4S2KKF6_9HYME</name>
<evidence type="ECO:0000256" key="3">
    <source>
        <dbReference type="ARBA" id="ARBA00023180"/>
    </source>
</evidence>
<feature type="domain" description="Carboxylesterase type B" evidence="5">
    <location>
        <begin position="37"/>
        <end position="567"/>
    </location>
</feature>
<accession>A0A4S2KKF6</accession>
<dbReference type="Proteomes" id="UP000310200">
    <property type="component" value="Unassembled WGS sequence"/>
</dbReference>
<evidence type="ECO:0000259" key="5">
    <source>
        <dbReference type="Pfam" id="PF00135"/>
    </source>
</evidence>
<evidence type="ECO:0000313" key="6">
    <source>
        <dbReference type="EMBL" id="TGZ49666.1"/>
    </source>
</evidence>
<proteinExistence type="inferred from homology"/>
<comment type="similarity">
    <text evidence="1">Belongs to the type-B carboxylesterase/lipase family.</text>
</comment>
<dbReference type="EMBL" id="QBLH01002107">
    <property type="protein sequence ID" value="TGZ49666.1"/>
    <property type="molecule type" value="Genomic_DNA"/>
</dbReference>
<dbReference type="Pfam" id="PF00135">
    <property type="entry name" value="COesterase"/>
    <property type="match status" value="1"/>
</dbReference>
<sequence>MRRATWLLFVSTLLLVQRTHVSRAQRTHARQGLNRESPTVRIPNQGNVLGKEVAVNSVRLTQYLGIPYAQPPVGKLRFTRPVTDPLPSWNDVKNATQFAPSCQQASGQLKLHERLYKRLLPPDMPDPGFSEDCLFLNIFVPSEGNRQGDRWPVMVWFHGGDFNTGTPAIWDASIFVSRQKVLVVTVAYRLNILGFFTTTDSEASGNYGMFDQIAALDWIKRNIKHFNGSPSNIVIYGHSSGAISVGLHMLSPLSKGKFHKAIAMSGDAIGSVGTLDREKPVVDIIADRFGCDRRPSGALMECLRRLQADFLIKHSSDIETWGPIVDAETNNETEPFLAQHPKDILENGNFNAVPLIVGYTNNEQVLAYMETTSGQNPEGGLSSENFETMITDEFTAAVQTPDDNSTCESKPEMVTNAVLFFYRPYPSTTNTTVFRDRYLDLQTEKNYAAGLTLLAGKVAKGRTTAFVYRFDYRPKTQPVAKDVPEWAGVPHMFELPFVWGLPHLMGPGTTQWIFNDKKMSDVMMSMLATFARTGDPSLMSGTGSIKWESYTQDNPRILIIDKNVEMNEPDAVDYKALAFWNEYYPQIVMEATNNCCNVTSTATTWRIFSRSVCLSGAMATLALHHFWF</sequence>
<feature type="signal peptide" evidence="4">
    <location>
        <begin position="1"/>
        <end position="24"/>
    </location>
</feature>
<gene>
    <name evidence="6" type="ORF">DBV15_01285</name>
</gene>